<feature type="region of interest" description="Disordered" evidence="1">
    <location>
        <begin position="18"/>
        <end position="72"/>
    </location>
</feature>
<feature type="compositionally biased region" description="Basic and acidic residues" evidence="1">
    <location>
        <begin position="30"/>
        <end position="39"/>
    </location>
</feature>
<dbReference type="AlphaFoldDB" id="A0A248LEH9"/>
<evidence type="ECO:0000256" key="1">
    <source>
        <dbReference type="SAM" id="MobiDB-lite"/>
    </source>
</evidence>
<dbReference type="RefSeq" id="WP_012695690.1">
    <property type="nucleotide sequence ID" value="NZ_CP022115.1"/>
</dbReference>
<evidence type="ECO:0000313" key="5">
    <source>
        <dbReference type="Proteomes" id="UP000197424"/>
    </source>
</evidence>
<reference evidence="3" key="3">
    <citation type="submission" date="2017-06" db="EMBL/GenBank/DDBJ databases">
        <authorList>
            <person name="Kim H.J."/>
            <person name="Triplett B.A."/>
        </authorList>
    </citation>
    <scope>NUCLEOTIDE SEQUENCE</scope>
    <source>
        <strain evidence="3">HLGZ1</strain>
    </source>
</reference>
<reference evidence="3" key="1">
    <citation type="journal article" date="2017" name="J. Antimicrob. Chemother.">
        <title>Emergence and genomic analysis of MDR Laribacter hongkongensis strain HLGZ1 from Guangzhou, China.</title>
        <authorList>
            <person name="Wu H.K."/>
            <person name="Chen J.H."/>
            <person name="Yang L."/>
            <person name="Li A.R."/>
            <person name="Su D.H."/>
            <person name="Lin Y.P."/>
            <person name="Chen D.Q."/>
        </authorList>
    </citation>
    <scope>NUCLEOTIDE SEQUENCE</scope>
    <source>
        <strain evidence="3">HLGZ1</strain>
    </source>
</reference>
<feature type="compositionally biased region" description="Low complexity" evidence="1">
    <location>
        <begin position="61"/>
        <end position="72"/>
    </location>
</feature>
<dbReference type="EMBL" id="CP022115">
    <property type="protein sequence ID" value="ASJ23032.1"/>
    <property type="molecule type" value="Genomic_DNA"/>
</dbReference>
<gene>
    <name evidence="4" type="ORF">LH440_06505</name>
    <name evidence="3" type="ORF">LHGZ1_0201</name>
</gene>
<dbReference type="GeneID" id="75109534"/>
<organism evidence="3 5">
    <name type="scientific">Laribacter hongkongensis</name>
    <dbReference type="NCBI Taxonomy" id="168471"/>
    <lineage>
        <taxon>Bacteria</taxon>
        <taxon>Pseudomonadati</taxon>
        <taxon>Pseudomonadota</taxon>
        <taxon>Betaproteobacteria</taxon>
        <taxon>Neisseriales</taxon>
        <taxon>Aquaspirillaceae</taxon>
        <taxon>Laribacter</taxon>
    </lineage>
</organism>
<dbReference type="Proteomes" id="UP000197424">
    <property type="component" value="Chromosome"/>
</dbReference>
<proteinExistence type="predicted"/>
<keyword evidence="2" id="KW-0732">Signal</keyword>
<accession>A0A248LEH9</accession>
<feature type="chain" id="PRO_5044379148" evidence="2">
    <location>
        <begin position="22"/>
        <end position="72"/>
    </location>
</feature>
<evidence type="ECO:0000313" key="3">
    <source>
        <dbReference type="EMBL" id="ASJ23032.1"/>
    </source>
</evidence>
<protein>
    <submittedName>
        <fullName evidence="3">Uncharacterized protein</fullName>
    </submittedName>
</protein>
<reference evidence="5" key="2">
    <citation type="submission" date="2017-06" db="EMBL/GenBank/DDBJ databases">
        <title>Whole genome sequence of Laribacter hongkongensis LHGZ1.</title>
        <authorList>
            <person name="Chen D."/>
            <person name="Wu H."/>
            <person name="Chen J."/>
        </authorList>
    </citation>
    <scope>NUCLEOTIDE SEQUENCE [LARGE SCALE GENOMIC DNA]</scope>
    <source>
        <strain evidence="5">LHGZ1</strain>
    </source>
</reference>
<evidence type="ECO:0000313" key="6">
    <source>
        <dbReference type="Proteomes" id="UP001200247"/>
    </source>
</evidence>
<dbReference type="Proteomes" id="UP001200247">
    <property type="component" value="Unassembled WGS sequence"/>
</dbReference>
<reference evidence="4 6" key="4">
    <citation type="submission" date="2021-10" db="EMBL/GenBank/DDBJ databases">
        <title>Whole-genome sequencing analysis of Laribacter hongkongensis: virulence gene profiles, carbohydrate-active enzyme prediction, and antimicrobial resistance characterization.</title>
        <authorList>
            <person name="Yuan P."/>
            <person name="Zhan Y."/>
            <person name="Chen D."/>
        </authorList>
    </citation>
    <scope>NUCLEOTIDE SEQUENCE [LARGE SCALE GENOMIC DNA]</scope>
    <source>
        <strain evidence="4 6">W67</strain>
    </source>
</reference>
<dbReference type="EMBL" id="JAJAXM010000008">
    <property type="protein sequence ID" value="MCG9025558.1"/>
    <property type="molecule type" value="Genomic_DNA"/>
</dbReference>
<name>A0A248LEH9_9NEIS</name>
<sequence length="72" mass="7468">MSNMLLALLVAAGLATPGAQAAKPSPYHSGLDRVRTEKKTVRRTPPPPVAPLQRPAPPPVTTAAVLPARPAQ</sequence>
<feature type="compositionally biased region" description="Pro residues" evidence="1">
    <location>
        <begin position="44"/>
        <end position="60"/>
    </location>
</feature>
<feature type="signal peptide" evidence="2">
    <location>
        <begin position="1"/>
        <end position="21"/>
    </location>
</feature>
<evidence type="ECO:0000313" key="4">
    <source>
        <dbReference type="EMBL" id="MCG9025558.1"/>
    </source>
</evidence>
<evidence type="ECO:0000256" key="2">
    <source>
        <dbReference type="SAM" id="SignalP"/>
    </source>
</evidence>